<dbReference type="AlphaFoldDB" id="A0A7G9RBI0"/>
<dbReference type="KEGG" id="nmes:H9L09_00055"/>
<evidence type="ECO:0000313" key="3">
    <source>
        <dbReference type="Proteomes" id="UP000515947"/>
    </source>
</evidence>
<name>A0A7G9RBI0_9ACTN</name>
<keyword evidence="1" id="KW-0812">Transmembrane</keyword>
<gene>
    <name evidence="2" type="ORF">H9L09_00055</name>
</gene>
<protein>
    <submittedName>
        <fullName evidence="2">Uncharacterized protein</fullName>
    </submittedName>
</protein>
<keyword evidence="1" id="KW-0472">Membrane</keyword>
<evidence type="ECO:0000256" key="1">
    <source>
        <dbReference type="SAM" id="Phobius"/>
    </source>
</evidence>
<sequence>MTTDMREQLERLAGEATPARAPADLWRRGVRRRRRIRAASALATVTAVLVAMLGSAVAWDQLRADEPTPTGNAAVAALPDRLVTPDIWLPGTADAGPIGPLAVVAGAERAAGWFGTENGTVAVSATTGEYRFLDLPGRAEDGTALSVDQPWALSPDGRIVSYWIGQPGHPDRVGGYAAYDTVTGEVTRHPVRTELGLSPLTMEWVSADTVLLAYGVVTELRADSATGRHVRDRFWAPGPDRLTPVDLGDPGVGNVSPVPGGFAAPLAHGLAVYDVPSGDRGPVLRYPAGLNPQQVTVDPSGRRAAALPEITGGNGFSTRRLLVGALGQGRADLRPLRVEVDVFDLLGWTDSRHLVVRGSVGQRVAAYAVDVRTGDHRVLVAEERERWGEFPQYAGSLLARPPVARPAPDDVTDPRLLALGAGTAALALAGGLLLVRRRRARV</sequence>
<dbReference type="RefSeq" id="WP_187578797.1">
    <property type="nucleotide sequence ID" value="NZ_CP060713.1"/>
</dbReference>
<accession>A0A7G9RBI0</accession>
<organism evidence="2 3">
    <name type="scientific">Nocardioides mesophilus</name>
    <dbReference type="NCBI Taxonomy" id="433659"/>
    <lineage>
        <taxon>Bacteria</taxon>
        <taxon>Bacillati</taxon>
        <taxon>Actinomycetota</taxon>
        <taxon>Actinomycetes</taxon>
        <taxon>Propionibacteriales</taxon>
        <taxon>Nocardioidaceae</taxon>
        <taxon>Nocardioides</taxon>
    </lineage>
</organism>
<keyword evidence="1" id="KW-1133">Transmembrane helix</keyword>
<feature type="transmembrane region" description="Helical" evidence="1">
    <location>
        <begin position="416"/>
        <end position="435"/>
    </location>
</feature>
<proteinExistence type="predicted"/>
<evidence type="ECO:0000313" key="2">
    <source>
        <dbReference type="EMBL" id="QNN52955.1"/>
    </source>
</evidence>
<keyword evidence="3" id="KW-1185">Reference proteome</keyword>
<dbReference type="Proteomes" id="UP000515947">
    <property type="component" value="Chromosome"/>
</dbReference>
<feature type="transmembrane region" description="Helical" evidence="1">
    <location>
        <begin position="36"/>
        <end position="59"/>
    </location>
</feature>
<dbReference type="EMBL" id="CP060713">
    <property type="protein sequence ID" value="QNN52955.1"/>
    <property type="molecule type" value="Genomic_DNA"/>
</dbReference>
<reference evidence="2 3" key="1">
    <citation type="submission" date="2020-08" db="EMBL/GenBank/DDBJ databases">
        <title>Genome sequence of Nocardioides mesophilus KACC 16243T.</title>
        <authorList>
            <person name="Hyun D.-W."/>
            <person name="Bae J.-W."/>
        </authorList>
    </citation>
    <scope>NUCLEOTIDE SEQUENCE [LARGE SCALE GENOMIC DNA]</scope>
    <source>
        <strain evidence="2 3">KACC 16243</strain>
    </source>
</reference>